<sequence length="76" mass="8799">MGAVSLDSGRARAHLHTYLGSARSKARQTGSGIFRPLNGSFPEFQFQFQFQLQLQLQLQLQFQLQFQFPRPEGWRD</sequence>
<dbReference type="AlphaFoldDB" id="A0A9P8QLA2"/>
<proteinExistence type="predicted"/>
<organism evidence="1 2">
    <name type="scientific">Trichoderma cornu-damae</name>
    <dbReference type="NCBI Taxonomy" id="654480"/>
    <lineage>
        <taxon>Eukaryota</taxon>
        <taxon>Fungi</taxon>
        <taxon>Dikarya</taxon>
        <taxon>Ascomycota</taxon>
        <taxon>Pezizomycotina</taxon>
        <taxon>Sordariomycetes</taxon>
        <taxon>Hypocreomycetidae</taxon>
        <taxon>Hypocreales</taxon>
        <taxon>Hypocreaceae</taxon>
        <taxon>Trichoderma</taxon>
    </lineage>
</organism>
<dbReference type="Proteomes" id="UP000827724">
    <property type="component" value="Unassembled WGS sequence"/>
</dbReference>
<evidence type="ECO:0000313" key="1">
    <source>
        <dbReference type="EMBL" id="KAH6607246.1"/>
    </source>
</evidence>
<name>A0A9P8QLA2_9HYPO</name>
<dbReference type="EMBL" id="JAIWOZ010000003">
    <property type="protein sequence ID" value="KAH6607246.1"/>
    <property type="molecule type" value="Genomic_DNA"/>
</dbReference>
<evidence type="ECO:0000313" key="2">
    <source>
        <dbReference type="Proteomes" id="UP000827724"/>
    </source>
</evidence>
<gene>
    <name evidence="1" type="ORF">Trco_003559</name>
</gene>
<accession>A0A9P8QLA2</accession>
<comment type="caution">
    <text evidence="1">The sequence shown here is derived from an EMBL/GenBank/DDBJ whole genome shotgun (WGS) entry which is preliminary data.</text>
</comment>
<keyword evidence="2" id="KW-1185">Reference proteome</keyword>
<reference evidence="1" key="1">
    <citation type="submission" date="2021-08" db="EMBL/GenBank/DDBJ databases">
        <title>Chromosome-Level Trichoderma cornu-damae using Hi-C Data.</title>
        <authorList>
            <person name="Kim C.S."/>
        </authorList>
    </citation>
    <scope>NUCLEOTIDE SEQUENCE</scope>
    <source>
        <strain evidence="1">KA19-0412C</strain>
    </source>
</reference>
<protein>
    <submittedName>
        <fullName evidence="1">Uncharacterized protein</fullName>
    </submittedName>
</protein>